<evidence type="ECO:0000256" key="3">
    <source>
        <dbReference type="ARBA" id="ARBA00010031"/>
    </source>
</evidence>
<evidence type="ECO:0000256" key="12">
    <source>
        <dbReference type="SAM" id="SignalP"/>
    </source>
</evidence>
<evidence type="ECO:0000256" key="4">
    <source>
        <dbReference type="ARBA" id="ARBA00022525"/>
    </source>
</evidence>
<dbReference type="AlphaFoldDB" id="A0A9W9UR40"/>
<evidence type="ECO:0000256" key="1">
    <source>
        <dbReference type="ARBA" id="ARBA00004589"/>
    </source>
</evidence>
<accession>A0A9W9UR40</accession>
<comment type="caution">
    <text evidence="9">Lacks conserved residue(s) required for the propagation of feature annotation.</text>
</comment>
<comment type="similarity">
    <text evidence="3">Belongs to the RBT5 family.</text>
</comment>
<dbReference type="GO" id="GO:0098552">
    <property type="term" value="C:side of membrane"/>
    <property type="evidence" value="ECO:0007669"/>
    <property type="project" value="UniProtKB-KW"/>
</dbReference>
<keyword evidence="5" id="KW-0336">GPI-anchor</keyword>
<keyword evidence="11" id="KW-0812">Transmembrane</keyword>
<evidence type="ECO:0000256" key="5">
    <source>
        <dbReference type="ARBA" id="ARBA00022622"/>
    </source>
</evidence>
<evidence type="ECO:0000313" key="15">
    <source>
        <dbReference type="Proteomes" id="UP001148299"/>
    </source>
</evidence>
<dbReference type="Proteomes" id="UP001148299">
    <property type="component" value="Unassembled WGS sequence"/>
</dbReference>
<gene>
    <name evidence="14" type="ORF">N7541_006033</name>
</gene>
<feature type="domain" description="CFEM" evidence="13">
    <location>
        <begin position="9"/>
        <end position="125"/>
    </location>
</feature>
<keyword evidence="11" id="KW-1133">Transmembrane helix</keyword>
<evidence type="ECO:0000256" key="6">
    <source>
        <dbReference type="ARBA" id="ARBA00022729"/>
    </source>
</evidence>
<keyword evidence="15" id="KW-1185">Reference proteome</keyword>
<protein>
    <recommendedName>
        <fullName evidence="13">CFEM domain-containing protein</fullName>
    </recommendedName>
</protein>
<evidence type="ECO:0000256" key="7">
    <source>
        <dbReference type="ARBA" id="ARBA00023157"/>
    </source>
</evidence>
<keyword evidence="11" id="KW-0472">Membrane</keyword>
<feature type="signal peptide" evidence="12">
    <location>
        <begin position="1"/>
        <end position="22"/>
    </location>
</feature>
<keyword evidence="7" id="KW-1015">Disulfide bond</keyword>
<reference evidence="14" key="1">
    <citation type="submission" date="2022-12" db="EMBL/GenBank/DDBJ databases">
        <authorList>
            <person name="Petersen C."/>
        </authorList>
    </citation>
    <scope>NUCLEOTIDE SEQUENCE</scope>
    <source>
        <strain evidence="14">IBT 35675</strain>
    </source>
</reference>
<evidence type="ECO:0000256" key="8">
    <source>
        <dbReference type="ARBA" id="ARBA00023288"/>
    </source>
</evidence>
<keyword evidence="6 12" id="KW-0732">Signal</keyword>
<proteinExistence type="inferred from homology"/>
<feature type="region of interest" description="Disordered" evidence="10">
    <location>
        <begin position="185"/>
        <end position="249"/>
    </location>
</feature>
<dbReference type="GO" id="GO:0005576">
    <property type="term" value="C:extracellular region"/>
    <property type="evidence" value="ECO:0007669"/>
    <property type="project" value="UniProtKB-SubCell"/>
</dbReference>
<feature type="transmembrane region" description="Helical" evidence="11">
    <location>
        <begin position="149"/>
        <end position="170"/>
    </location>
</feature>
<reference evidence="14" key="2">
    <citation type="journal article" date="2023" name="IMA Fungus">
        <title>Comparative genomic study of the Penicillium genus elucidates a diverse pangenome and 15 lateral gene transfer events.</title>
        <authorList>
            <person name="Petersen C."/>
            <person name="Sorensen T."/>
            <person name="Nielsen M.R."/>
            <person name="Sondergaard T.E."/>
            <person name="Sorensen J.L."/>
            <person name="Fitzpatrick D.A."/>
            <person name="Frisvad J.C."/>
            <person name="Nielsen K.L."/>
        </authorList>
    </citation>
    <scope>NUCLEOTIDE SEQUENCE</scope>
    <source>
        <strain evidence="14">IBT 35675</strain>
    </source>
</reference>
<feature type="compositionally biased region" description="Low complexity" evidence="10">
    <location>
        <begin position="109"/>
        <end position="136"/>
    </location>
</feature>
<feature type="region of interest" description="Disordered" evidence="10">
    <location>
        <begin position="109"/>
        <end position="137"/>
    </location>
</feature>
<evidence type="ECO:0000256" key="11">
    <source>
        <dbReference type="SAM" id="Phobius"/>
    </source>
</evidence>
<keyword evidence="5" id="KW-0325">Glycoprotein</keyword>
<feature type="compositionally biased region" description="Basic and acidic residues" evidence="10">
    <location>
        <begin position="236"/>
        <end position="249"/>
    </location>
</feature>
<keyword evidence="4" id="KW-0964">Secreted</keyword>
<comment type="caution">
    <text evidence="14">The sequence shown here is derived from an EMBL/GenBank/DDBJ whole genome shotgun (WGS) entry which is preliminary data.</text>
</comment>
<dbReference type="EMBL" id="JAPZBR010000005">
    <property type="protein sequence ID" value="KAJ5353469.1"/>
    <property type="molecule type" value="Genomic_DNA"/>
</dbReference>
<dbReference type="PROSITE" id="PS52012">
    <property type="entry name" value="CFEM"/>
    <property type="match status" value="1"/>
</dbReference>
<organism evidence="14 15">
    <name type="scientific">Penicillium brevicompactum</name>
    <dbReference type="NCBI Taxonomy" id="5074"/>
    <lineage>
        <taxon>Eukaryota</taxon>
        <taxon>Fungi</taxon>
        <taxon>Dikarya</taxon>
        <taxon>Ascomycota</taxon>
        <taxon>Pezizomycotina</taxon>
        <taxon>Eurotiomycetes</taxon>
        <taxon>Eurotiomycetidae</taxon>
        <taxon>Eurotiales</taxon>
        <taxon>Aspergillaceae</taxon>
        <taxon>Penicillium</taxon>
    </lineage>
</organism>
<keyword evidence="8" id="KW-0449">Lipoprotein</keyword>
<feature type="chain" id="PRO_5040856675" description="CFEM domain-containing protein" evidence="12">
    <location>
        <begin position="23"/>
        <end position="249"/>
    </location>
</feature>
<evidence type="ECO:0000256" key="9">
    <source>
        <dbReference type="PROSITE-ProRule" id="PRU01356"/>
    </source>
</evidence>
<name>A0A9W9UR40_PENBR</name>
<evidence type="ECO:0000259" key="13">
    <source>
        <dbReference type="PROSITE" id="PS52012"/>
    </source>
</evidence>
<evidence type="ECO:0000256" key="10">
    <source>
        <dbReference type="SAM" id="MobiDB-lite"/>
    </source>
</evidence>
<comment type="subcellular location">
    <subcellularLocation>
        <location evidence="1">Membrane</location>
        <topology evidence="1">Lipid-anchor</topology>
        <topology evidence="1">GPI-anchor</topology>
    </subcellularLocation>
    <subcellularLocation>
        <location evidence="2">Secreted</location>
    </subcellularLocation>
</comment>
<dbReference type="InterPro" id="IPR008427">
    <property type="entry name" value="Extracellular_membr_CFEM_dom"/>
</dbReference>
<evidence type="ECO:0000313" key="14">
    <source>
        <dbReference type="EMBL" id="KAJ5353469.1"/>
    </source>
</evidence>
<sequence length="249" mass="26023">MPHPRNMSRILLVLTFALTAWSASILPTSASSTFPQCGLSCTALTNAQTSCESGAAASWTSCFCQSSLLTGLKSSGSVCSSCSTEDQATLSTWYNNYCNGGSTATTTSASAATSSSTSTATSTGTASKSNANTSTTEENKSWWSTHYRWIIMLIVLVIGFSAIGAAGVWYKRRYDAKRPNLYHGGSSGALSTASPPREAAWGPAPNMPGLPAGSVASSRSTVAKSSTPVPPRSKLSKIDQRGDFETRQV</sequence>
<evidence type="ECO:0000256" key="2">
    <source>
        <dbReference type="ARBA" id="ARBA00004613"/>
    </source>
</evidence>
<feature type="compositionally biased region" description="Polar residues" evidence="10">
    <location>
        <begin position="215"/>
        <end position="227"/>
    </location>
</feature>